<comment type="subcellular location">
    <subcellularLocation>
        <location evidence="1">Nucleus</location>
    </subcellularLocation>
</comment>
<dbReference type="GeneID" id="105422887"/>
<dbReference type="Gene3D" id="1.10.10.60">
    <property type="entry name" value="Homeodomain-like"/>
    <property type="match status" value="1"/>
</dbReference>
<dbReference type="Proteomes" id="UP000504615">
    <property type="component" value="Unplaced"/>
</dbReference>
<dbReference type="SMART" id="SM00674">
    <property type="entry name" value="CENPB"/>
    <property type="match status" value="1"/>
</dbReference>
<dbReference type="GO" id="GO:0003677">
    <property type="term" value="F:DNA binding"/>
    <property type="evidence" value="ECO:0007669"/>
    <property type="project" value="UniProtKB-KW"/>
</dbReference>
<dbReference type="AlphaFoldDB" id="A0A8N1S4L9"/>
<name>A0A8N1S4L9_9HYME</name>
<keyword evidence="2" id="KW-0238">DNA-binding</keyword>
<dbReference type="Pfam" id="PF03221">
    <property type="entry name" value="HTH_Tnp_Tc5"/>
    <property type="match status" value="1"/>
</dbReference>
<feature type="region of interest" description="Disordered" evidence="3">
    <location>
        <begin position="454"/>
        <end position="597"/>
    </location>
</feature>
<feature type="compositionally biased region" description="Basic and acidic residues" evidence="3">
    <location>
        <begin position="471"/>
        <end position="492"/>
    </location>
</feature>
<keyword evidence="5" id="KW-1185">Reference proteome</keyword>
<evidence type="ECO:0000256" key="2">
    <source>
        <dbReference type="ARBA" id="ARBA00023125"/>
    </source>
</evidence>
<dbReference type="GO" id="GO:0005634">
    <property type="term" value="C:nucleus"/>
    <property type="evidence" value="ECO:0007669"/>
    <property type="project" value="UniProtKB-SubCell"/>
</dbReference>
<feature type="compositionally biased region" description="Basic and acidic residues" evidence="3">
    <location>
        <begin position="402"/>
        <end position="431"/>
    </location>
</feature>
<dbReference type="OrthoDB" id="125347at2759"/>
<dbReference type="InterPro" id="IPR006600">
    <property type="entry name" value="HTH_CenpB_DNA-bd_dom"/>
</dbReference>
<feature type="compositionally biased region" description="Polar residues" evidence="3">
    <location>
        <begin position="494"/>
        <end position="522"/>
    </location>
</feature>
<dbReference type="Pfam" id="PF03184">
    <property type="entry name" value="DDE_1"/>
    <property type="match status" value="1"/>
</dbReference>
<accession>A0A8N1S4L9</accession>
<evidence type="ECO:0000259" key="4">
    <source>
        <dbReference type="PROSITE" id="PS51253"/>
    </source>
</evidence>
<dbReference type="SUPFAM" id="SSF46689">
    <property type="entry name" value="Homeodomain-like"/>
    <property type="match status" value="1"/>
</dbReference>
<reference evidence="6" key="1">
    <citation type="submission" date="2025-08" db="UniProtKB">
        <authorList>
            <consortium name="RefSeq"/>
        </authorList>
    </citation>
    <scope>IDENTIFICATION</scope>
</reference>
<feature type="region of interest" description="Disordered" evidence="3">
    <location>
        <begin position="402"/>
        <end position="435"/>
    </location>
</feature>
<dbReference type="RefSeq" id="XP_025073042.1">
    <property type="nucleotide sequence ID" value="XM_025217257.1"/>
</dbReference>
<evidence type="ECO:0000256" key="3">
    <source>
        <dbReference type="SAM" id="MobiDB-lite"/>
    </source>
</evidence>
<evidence type="ECO:0000313" key="5">
    <source>
        <dbReference type="Proteomes" id="UP000504615"/>
    </source>
</evidence>
<proteinExistence type="predicted"/>
<dbReference type="InterPro" id="IPR050863">
    <property type="entry name" value="CenT-Element_Derived"/>
</dbReference>
<gene>
    <name evidence="6" type="primary">LOC105422887</name>
</gene>
<sequence>MSWKQHVDREATIMKMIKDDLLRWTCERHATDCPLDRHLLRDKALELASKHGLADFNCSEKWLSSFLKKYGLSLNLKEFSGSIFNNYRLWIDMMRSVITQYKHKDLLHVDELTMYSDVSPEILASTIQQNVPDTTLKKTTALLCCNASGTEKLPLLICGSYPALITGPDHVYAHSEDASINDGLFREWLTRLNRCMSSNDRRILLLLQRNRIGAFRDLELSHIRHIFFPDNFPPLLRPLKRDIFHFVKMAYRKRYVEGIRERRRQWNAENVVRSLVEAWREVPRDLIIASFQRTGFRTDDCFLEIHCNAWKDLETGISFRKFVTFDDNLSTRTSRKQHVSNDKNHSYNLRARKTVKLIDDQQNFTRIDSREKDLIVDHAEININLREIYVERDVDWKRKNPLKRSHDEAQLDEDLYKEAKSSDESTSRENEDNVVISTSTKVIDIQTIEDVPQSSFKSDDVHSMQMSVNESRTDAEYDCKLDKTVSNEERRKNSQALSNERSIRSLSKINNANGNASQQVFDDTSAEDSDTKESNRGVVSCATPRDEIESADLDGNVGHSPQRSLKRRRSRFLDAEESGNNSNDGESEQKRSKSDSNWTRQYETRFVFGPSDLARTVTTVSAEIHSDNGVSQQRPRPTCETERSIFTIRPRRD</sequence>
<organism evidence="5 6">
    <name type="scientific">Pogonomyrmex barbatus</name>
    <name type="common">red harvester ant</name>
    <dbReference type="NCBI Taxonomy" id="144034"/>
    <lineage>
        <taxon>Eukaryota</taxon>
        <taxon>Metazoa</taxon>
        <taxon>Ecdysozoa</taxon>
        <taxon>Arthropoda</taxon>
        <taxon>Hexapoda</taxon>
        <taxon>Insecta</taxon>
        <taxon>Pterygota</taxon>
        <taxon>Neoptera</taxon>
        <taxon>Endopterygota</taxon>
        <taxon>Hymenoptera</taxon>
        <taxon>Apocrita</taxon>
        <taxon>Aculeata</taxon>
        <taxon>Formicoidea</taxon>
        <taxon>Formicidae</taxon>
        <taxon>Myrmicinae</taxon>
        <taxon>Pogonomyrmex</taxon>
    </lineage>
</organism>
<evidence type="ECO:0000313" key="6">
    <source>
        <dbReference type="RefSeq" id="XP_025073042.1"/>
    </source>
</evidence>
<dbReference type="PROSITE" id="PS51253">
    <property type="entry name" value="HTH_CENPB"/>
    <property type="match status" value="1"/>
</dbReference>
<protein>
    <submittedName>
        <fullName evidence="6">Protein PDC2-like</fullName>
    </submittedName>
</protein>
<evidence type="ECO:0000256" key="1">
    <source>
        <dbReference type="ARBA" id="ARBA00004123"/>
    </source>
</evidence>
<dbReference type="InterPro" id="IPR004875">
    <property type="entry name" value="DDE_SF_endonuclease_dom"/>
</dbReference>
<dbReference type="InterPro" id="IPR009057">
    <property type="entry name" value="Homeodomain-like_sf"/>
</dbReference>
<dbReference type="PANTHER" id="PTHR19303">
    <property type="entry name" value="TRANSPOSON"/>
    <property type="match status" value="1"/>
</dbReference>
<feature type="domain" description="HTH CENPB-type" evidence="4">
    <location>
        <begin position="5"/>
        <end position="76"/>
    </location>
</feature>
<dbReference type="PANTHER" id="PTHR19303:SF73">
    <property type="entry name" value="PROTEIN PDC2"/>
    <property type="match status" value="1"/>
</dbReference>